<keyword evidence="8" id="KW-0289">Folate biosynthesis</keyword>
<keyword evidence="5 10" id="KW-0808">Transferase</keyword>
<feature type="domain" description="Pterin-binding" evidence="9">
    <location>
        <begin position="29"/>
        <end position="282"/>
    </location>
</feature>
<dbReference type="InterPro" id="IPR045031">
    <property type="entry name" value="DHP_synth-like"/>
</dbReference>
<sequence length="292" mass="32318">MLITQSANKFLKRKRTINLDGNLIDLSSPIVAGIINMTPDSFYDGGVVKDKRDLLRRTDKMLNDGATIIDVGAVSTRPGARLVSTKIELDRLLPAVKLVRKKFPDAIISIDTFRSWVAVRVMEEIGAVIVNDISGGALDSKMFETIGRLQVPYILSHIPGSPLNMHENQEYNDIIHDISAYFSKKVRTLTKAGVTDVIIDPGFGFGKDVAQNYELLNRLDSFKVFQLPVMVGLSRKSMIWKVLDSSPKEALNGTSVLNSMALLAGADILRVHDVKEAIETIKLVQKLKITLE</sequence>
<evidence type="ECO:0000256" key="3">
    <source>
        <dbReference type="ARBA" id="ARBA00004763"/>
    </source>
</evidence>
<dbReference type="PROSITE" id="PS00792">
    <property type="entry name" value="DHPS_1"/>
    <property type="match status" value="1"/>
</dbReference>
<dbReference type="NCBIfam" id="TIGR01496">
    <property type="entry name" value="DHPS"/>
    <property type="match status" value="1"/>
</dbReference>
<dbReference type="PROSITE" id="PS00793">
    <property type="entry name" value="DHPS_2"/>
    <property type="match status" value="1"/>
</dbReference>
<dbReference type="PANTHER" id="PTHR20941:SF1">
    <property type="entry name" value="FOLIC ACID SYNTHESIS PROTEIN FOL1"/>
    <property type="match status" value="1"/>
</dbReference>
<evidence type="ECO:0000256" key="6">
    <source>
        <dbReference type="ARBA" id="ARBA00022723"/>
    </source>
</evidence>
<evidence type="ECO:0000256" key="4">
    <source>
        <dbReference type="ARBA" id="ARBA00012458"/>
    </source>
</evidence>
<evidence type="ECO:0000313" key="10">
    <source>
        <dbReference type="EMBL" id="VAW25009.1"/>
    </source>
</evidence>
<name>A0A3B0UKH2_9ZZZZ</name>
<dbReference type="GO" id="GO:0005829">
    <property type="term" value="C:cytosol"/>
    <property type="evidence" value="ECO:0007669"/>
    <property type="project" value="TreeGrafter"/>
</dbReference>
<gene>
    <name evidence="10" type="ORF">MNBD_BACTEROID01-1232</name>
</gene>
<comment type="pathway">
    <text evidence="3">Cofactor biosynthesis; tetrahydrofolate biosynthesis; 7,8-dihydrofolate from 2-amino-4-hydroxy-6-hydroxymethyl-7,8-dihydropteridine diphosphate and 4-aminobenzoate: step 1/2.</text>
</comment>
<organism evidence="10">
    <name type="scientific">hydrothermal vent metagenome</name>
    <dbReference type="NCBI Taxonomy" id="652676"/>
    <lineage>
        <taxon>unclassified sequences</taxon>
        <taxon>metagenomes</taxon>
        <taxon>ecological metagenomes</taxon>
    </lineage>
</organism>
<dbReference type="GO" id="GO:0046656">
    <property type="term" value="P:folic acid biosynthetic process"/>
    <property type="evidence" value="ECO:0007669"/>
    <property type="project" value="UniProtKB-KW"/>
</dbReference>
<comment type="catalytic activity">
    <reaction evidence="1">
        <text>(7,8-dihydropterin-6-yl)methyl diphosphate + 4-aminobenzoate = 7,8-dihydropteroate + diphosphate</text>
        <dbReference type="Rhea" id="RHEA:19949"/>
        <dbReference type="ChEBI" id="CHEBI:17836"/>
        <dbReference type="ChEBI" id="CHEBI:17839"/>
        <dbReference type="ChEBI" id="CHEBI:33019"/>
        <dbReference type="ChEBI" id="CHEBI:72950"/>
        <dbReference type="EC" id="2.5.1.15"/>
    </reaction>
</comment>
<dbReference type="GO" id="GO:0046654">
    <property type="term" value="P:tetrahydrofolate biosynthetic process"/>
    <property type="evidence" value="ECO:0007669"/>
    <property type="project" value="TreeGrafter"/>
</dbReference>
<evidence type="ECO:0000256" key="5">
    <source>
        <dbReference type="ARBA" id="ARBA00022679"/>
    </source>
</evidence>
<dbReference type="GO" id="GO:0046872">
    <property type="term" value="F:metal ion binding"/>
    <property type="evidence" value="ECO:0007669"/>
    <property type="project" value="UniProtKB-KW"/>
</dbReference>
<dbReference type="InterPro" id="IPR011005">
    <property type="entry name" value="Dihydropteroate_synth-like_sf"/>
</dbReference>
<dbReference type="Gene3D" id="3.20.20.20">
    <property type="entry name" value="Dihydropteroate synthase-like"/>
    <property type="match status" value="1"/>
</dbReference>
<evidence type="ECO:0000256" key="2">
    <source>
        <dbReference type="ARBA" id="ARBA00001946"/>
    </source>
</evidence>
<evidence type="ECO:0000256" key="1">
    <source>
        <dbReference type="ARBA" id="ARBA00000012"/>
    </source>
</evidence>
<comment type="cofactor">
    <cofactor evidence="2">
        <name>Mg(2+)</name>
        <dbReference type="ChEBI" id="CHEBI:18420"/>
    </cofactor>
</comment>
<evidence type="ECO:0000256" key="8">
    <source>
        <dbReference type="ARBA" id="ARBA00022909"/>
    </source>
</evidence>
<keyword evidence="7" id="KW-0460">Magnesium</keyword>
<dbReference type="SUPFAM" id="SSF51717">
    <property type="entry name" value="Dihydropteroate synthetase-like"/>
    <property type="match status" value="1"/>
</dbReference>
<dbReference type="PANTHER" id="PTHR20941">
    <property type="entry name" value="FOLATE SYNTHESIS PROTEINS"/>
    <property type="match status" value="1"/>
</dbReference>
<evidence type="ECO:0000259" key="9">
    <source>
        <dbReference type="PROSITE" id="PS50972"/>
    </source>
</evidence>
<keyword evidence="6" id="KW-0479">Metal-binding</keyword>
<dbReference type="PROSITE" id="PS50972">
    <property type="entry name" value="PTERIN_BINDING"/>
    <property type="match status" value="1"/>
</dbReference>
<dbReference type="AlphaFoldDB" id="A0A3B0UKH2"/>
<protein>
    <recommendedName>
        <fullName evidence="4">dihydropteroate synthase</fullName>
        <ecNumber evidence="4">2.5.1.15</ecNumber>
    </recommendedName>
</protein>
<dbReference type="Pfam" id="PF00809">
    <property type="entry name" value="Pterin_bind"/>
    <property type="match status" value="1"/>
</dbReference>
<dbReference type="GO" id="GO:0004156">
    <property type="term" value="F:dihydropteroate synthase activity"/>
    <property type="evidence" value="ECO:0007669"/>
    <property type="project" value="UniProtKB-EC"/>
</dbReference>
<evidence type="ECO:0000256" key="7">
    <source>
        <dbReference type="ARBA" id="ARBA00022842"/>
    </source>
</evidence>
<proteinExistence type="predicted"/>
<reference evidence="10" key="1">
    <citation type="submission" date="2018-06" db="EMBL/GenBank/DDBJ databases">
        <authorList>
            <person name="Zhirakovskaya E."/>
        </authorList>
    </citation>
    <scope>NUCLEOTIDE SEQUENCE</scope>
</reference>
<dbReference type="EMBL" id="UOEP01000232">
    <property type="protein sequence ID" value="VAW25009.1"/>
    <property type="molecule type" value="Genomic_DNA"/>
</dbReference>
<accession>A0A3B0UKH2</accession>
<dbReference type="EC" id="2.5.1.15" evidence="4"/>
<dbReference type="CDD" id="cd00739">
    <property type="entry name" value="DHPS"/>
    <property type="match status" value="1"/>
</dbReference>
<dbReference type="InterPro" id="IPR000489">
    <property type="entry name" value="Pterin-binding_dom"/>
</dbReference>
<dbReference type="InterPro" id="IPR006390">
    <property type="entry name" value="DHP_synth_dom"/>
</dbReference>